<feature type="region of interest" description="Disordered" evidence="1">
    <location>
        <begin position="430"/>
        <end position="495"/>
    </location>
</feature>
<feature type="compositionally biased region" description="Basic residues" evidence="1">
    <location>
        <begin position="471"/>
        <end position="485"/>
    </location>
</feature>
<feature type="compositionally biased region" description="Low complexity" evidence="1">
    <location>
        <begin position="431"/>
        <end position="441"/>
    </location>
</feature>
<dbReference type="Pfam" id="PF09511">
    <property type="entry name" value="RNA_lig_T4_1"/>
    <property type="match status" value="1"/>
</dbReference>
<evidence type="ECO:0000313" key="3">
    <source>
        <dbReference type="EMBL" id="LAC27820.1"/>
    </source>
</evidence>
<dbReference type="EMBL" id="IACT01008708">
    <property type="protein sequence ID" value="LAC27820.1"/>
    <property type="molecule type" value="mRNA"/>
</dbReference>
<dbReference type="InterPro" id="IPR019039">
    <property type="entry name" value="T4-Rnl1-like_N"/>
</dbReference>
<sequence>MKLEIVEILRKHGVDSVEKWKIKSNRHSVYPELICFKYSDRSPKATDGKNQVVNECRGIILNSKADFAVVSFPYTRFYNYGEHQSDDIDWKSAKVFEKLDGSLMTLYRYKGTWQVSSSGKPDAGGTILSSDLNSTMTMADLFWEIWHGLGYEFPSNPDKPENRKSYVFEMLSERQKISAEVLRDDIVLHGVRNLDTLLEESCELIAEEMNWHCARSHSLSTLEDVKKAANELSSQSEHPEGFVVCDANFHRIKVKNPSFVRFAHFPSLDDPSMRNLSCVRQMTNVIRRNEGSELLCYLSSKEWKTFHDTLKRKFETICDKIQTVYDGQKLKAGCDNAKQIKSILEEMKDSGINDVYLYFSGRKFSYTENLMALLKLMGFKQSDFDHKSKGNVKARKAVARFDEVKSFSSPKISQTVSSSSDRPNLQINHQSKLNLSNLSKNPPKPPPKSLEKMAVNHLINPPNLSSSTSVAKKKSKRRKKKKKNKSKNDDLTVNITDLSQIPESKARARRKELADFDEFLTSTIDDLRVERIRSKASKKSSK</sequence>
<dbReference type="GO" id="GO:0016874">
    <property type="term" value="F:ligase activity"/>
    <property type="evidence" value="ECO:0007669"/>
    <property type="project" value="UniProtKB-KW"/>
</dbReference>
<accession>A0A6A7GAU9</accession>
<name>A0A6A7GAU9_9CRUS</name>
<evidence type="ECO:0000256" key="1">
    <source>
        <dbReference type="SAM" id="MobiDB-lite"/>
    </source>
</evidence>
<reference evidence="3" key="1">
    <citation type="submission" date="2017-11" db="EMBL/GenBank/DDBJ databases">
        <title>The sensing device of the deep-sea amphipod.</title>
        <authorList>
            <person name="Kobayashi H."/>
            <person name="Nagahama T."/>
            <person name="Arai W."/>
            <person name="Sasagawa Y."/>
            <person name="Umeda M."/>
            <person name="Hayashi T."/>
            <person name="Nikaido I."/>
            <person name="Watanabe H."/>
            <person name="Oguri K."/>
            <person name="Kitazato H."/>
            <person name="Fujioka K."/>
            <person name="Kido Y."/>
            <person name="Takami H."/>
        </authorList>
    </citation>
    <scope>NUCLEOTIDE SEQUENCE</scope>
    <source>
        <tissue evidence="3">Whole body</tissue>
    </source>
</reference>
<organism evidence="3">
    <name type="scientific">Hirondellea gigas</name>
    <dbReference type="NCBI Taxonomy" id="1518452"/>
    <lineage>
        <taxon>Eukaryota</taxon>
        <taxon>Metazoa</taxon>
        <taxon>Ecdysozoa</taxon>
        <taxon>Arthropoda</taxon>
        <taxon>Crustacea</taxon>
        <taxon>Multicrustacea</taxon>
        <taxon>Malacostraca</taxon>
        <taxon>Eumalacostraca</taxon>
        <taxon>Peracarida</taxon>
        <taxon>Amphipoda</taxon>
        <taxon>Amphilochidea</taxon>
        <taxon>Lysianassida</taxon>
        <taxon>Lysianassidira</taxon>
        <taxon>Lysianassoidea</taxon>
        <taxon>Lysianassidae</taxon>
        <taxon>Hirondellea</taxon>
    </lineage>
</organism>
<evidence type="ECO:0000259" key="2">
    <source>
        <dbReference type="Pfam" id="PF09511"/>
    </source>
</evidence>
<feature type="domain" description="T4 RNA ligase 1-like N-terminal" evidence="2">
    <location>
        <begin position="55"/>
        <end position="258"/>
    </location>
</feature>
<protein>
    <submittedName>
        <fullName evidence="3">2'-5' RNA ligase</fullName>
    </submittedName>
</protein>
<keyword evidence="3" id="KW-0436">Ligase</keyword>
<proteinExistence type="evidence at transcript level"/>
<dbReference type="AlphaFoldDB" id="A0A6A7GAU9"/>